<feature type="compositionally biased region" description="Basic residues" evidence="6">
    <location>
        <begin position="30"/>
        <end position="40"/>
    </location>
</feature>
<dbReference type="OrthoDB" id="1902587at2759"/>
<evidence type="ECO:0000256" key="3">
    <source>
        <dbReference type="ARBA" id="ARBA00023110"/>
    </source>
</evidence>
<keyword evidence="7" id="KW-0812">Transmembrane</keyword>
<evidence type="ECO:0000313" key="10">
    <source>
        <dbReference type="Proteomes" id="UP000028828"/>
    </source>
</evidence>
<keyword evidence="3 5" id="KW-0697">Rotamase</keyword>
<sequence>MQTRSASRAAAAAAAGVCGEEASETESPRKGTRTVRRSKSTRQDGGTARQHTNSREEANSGDADWYSENVQSTAVNSNARPTTRKRGGKNHPLSATAEAVVDEEGTAKKTKSKRGACSSVCIFFLSLTFLLCLVVPLLSSFAPETLSAFPAVSKAVDKLPANISSLFSHLSGKATSSPAAVDSEDANQVEEFADSSERKPATPDQPRSAGAQKHNASPKADASSRSAIHTSHSNIPKQHSSNSKKMAPLASLQHQVIKPGSGSPLQRGQSATVHATGSVLKPDGTTQKFWSTKDPGQQPFTWQAGIGQVIAGWDQGVLGMTVGETRRISIPANMGYGASGFPAWGIPPNADLQFEIELLRVQ</sequence>
<evidence type="ECO:0000256" key="5">
    <source>
        <dbReference type="PROSITE-ProRule" id="PRU00277"/>
    </source>
</evidence>
<dbReference type="AlphaFoldDB" id="A0A086KCX3"/>
<feature type="region of interest" description="Disordered" evidence="6">
    <location>
        <begin position="174"/>
        <end position="247"/>
    </location>
</feature>
<dbReference type="PROSITE" id="PS50059">
    <property type="entry name" value="FKBP_PPIASE"/>
    <property type="match status" value="1"/>
</dbReference>
<reference evidence="9 10" key="1">
    <citation type="submission" date="2014-03" db="EMBL/GenBank/DDBJ databases">
        <authorList>
            <person name="Sibley D."/>
            <person name="Venepally P."/>
            <person name="Karamycheva S."/>
            <person name="Hadjithomas M."/>
            <person name="Khan A."/>
            <person name="Brunk B."/>
            <person name="Roos D."/>
            <person name="Caler E."/>
            <person name="Lorenzi H."/>
        </authorList>
    </citation>
    <scope>NUCLEOTIDE SEQUENCE [LARGE SCALE GENOMIC DNA]</scope>
    <source>
        <strain evidence="10">p89</strain>
    </source>
</reference>
<dbReference type="PANTHER" id="PTHR10516:SF443">
    <property type="entry name" value="FK506-BINDING PROTEIN 59-RELATED"/>
    <property type="match status" value="1"/>
</dbReference>
<accession>A0A086KCX3</accession>
<dbReference type="SUPFAM" id="SSF54534">
    <property type="entry name" value="FKBP-like"/>
    <property type="match status" value="1"/>
</dbReference>
<dbReference type="InterPro" id="IPR050689">
    <property type="entry name" value="FKBP-type_PPIase"/>
</dbReference>
<feature type="compositionally biased region" description="Polar residues" evidence="6">
    <location>
        <begin position="68"/>
        <end position="81"/>
    </location>
</feature>
<dbReference type="Proteomes" id="UP000028828">
    <property type="component" value="Unassembled WGS sequence"/>
</dbReference>
<evidence type="ECO:0000256" key="7">
    <source>
        <dbReference type="SAM" id="Phobius"/>
    </source>
</evidence>
<evidence type="ECO:0000256" key="2">
    <source>
        <dbReference type="ARBA" id="ARBA00013194"/>
    </source>
</evidence>
<evidence type="ECO:0000313" key="9">
    <source>
        <dbReference type="EMBL" id="KFG42241.1"/>
    </source>
</evidence>
<dbReference type="InterPro" id="IPR046357">
    <property type="entry name" value="PPIase_dom_sf"/>
</dbReference>
<evidence type="ECO:0000259" key="8">
    <source>
        <dbReference type="PROSITE" id="PS50059"/>
    </source>
</evidence>
<feature type="compositionally biased region" description="Polar residues" evidence="6">
    <location>
        <begin position="223"/>
        <end position="244"/>
    </location>
</feature>
<dbReference type="VEuPathDB" id="ToxoDB:TGP89_228360"/>
<gene>
    <name evidence="9" type="ORF">TGP89_228360</name>
</gene>
<keyword evidence="7" id="KW-0472">Membrane</keyword>
<feature type="transmembrane region" description="Helical" evidence="7">
    <location>
        <begin position="116"/>
        <end position="138"/>
    </location>
</feature>
<comment type="catalytic activity">
    <reaction evidence="1 5">
        <text>[protein]-peptidylproline (omega=180) = [protein]-peptidylproline (omega=0)</text>
        <dbReference type="Rhea" id="RHEA:16237"/>
        <dbReference type="Rhea" id="RHEA-COMP:10747"/>
        <dbReference type="Rhea" id="RHEA-COMP:10748"/>
        <dbReference type="ChEBI" id="CHEBI:83833"/>
        <dbReference type="ChEBI" id="CHEBI:83834"/>
        <dbReference type="EC" id="5.2.1.8"/>
    </reaction>
</comment>
<dbReference type="Pfam" id="PF00254">
    <property type="entry name" value="FKBP_C"/>
    <property type="match status" value="1"/>
</dbReference>
<dbReference type="PANTHER" id="PTHR10516">
    <property type="entry name" value="PEPTIDYL-PROLYL CIS-TRANS ISOMERASE"/>
    <property type="match status" value="1"/>
</dbReference>
<dbReference type="EMBL" id="AEYI02001040">
    <property type="protein sequence ID" value="KFG42241.1"/>
    <property type="molecule type" value="Genomic_DNA"/>
</dbReference>
<evidence type="ECO:0000256" key="4">
    <source>
        <dbReference type="ARBA" id="ARBA00023235"/>
    </source>
</evidence>
<keyword evidence="4 5" id="KW-0413">Isomerase</keyword>
<feature type="compositionally biased region" description="Acidic residues" evidence="6">
    <location>
        <begin position="182"/>
        <end position="194"/>
    </location>
</feature>
<organism evidence="9 10">
    <name type="scientific">Toxoplasma gondii p89</name>
    <dbReference type="NCBI Taxonomy" id="943119"/>
    <lineage>
        <taxon>Eukaryota</taxon>
        <taxon>Sar</taxon>
        <taxon>Alveolata</taxon>
        <taxon>Apicomplexa</taxon>
        <taxon>Conoidasida</taxon>
        <taxon>Coccidia</taxon>
        <taxon>Eucoccidiorida</taxon>
        <taxon>Eimeriorina</taxon>
        <taxon>Sarcocystidae</taxon>
        <taxon>Toxoplasma</taxon>
    </lineage>
</organism>
<name>A0A086KCX3_TOXGO</name>
<dbReference type="EC" id="5.2.1.8" evidence="2 5"/>
<dbReference type="InterPro" id="IPR001179">
    <property type="entry name" value="PPIase_FKBP_dom"/>
</dbReference>
<evidence type="ECO:0000256" key="6">
    <source>
        <dbReference type="SAM" id="MobiDB-lite"/>
    </source>
</evidence>
<dbReference type="GO" id="GO:0005737">
    <property type="term" value="C:cytoplasm"/>
    <property type="evidence" value="ECO:0007669"/>
    <property type="project" value="TreeGrafter"/>
</dbReference>
<keyword evidence="7" id="KW-1133">Transmembrane helix</keyword>
<comment type="caution">
    <text evidence="9">The sequence shown here is derived from an EMBL/GenBank/DDBJ whole genome shotgun (WGS) entry which is preliminary data.</text>
</comment>
<evidence type="ECO:0000256" key="1">
    <source>
        <dbReference type="ARBA" id="ARBA00000971"/>
    </source>
</evidence>
<dbReference type="Gene3D" id="3.10.50.40">
    <property type="match status" value="1"/>
</dbReference>
<dbReference type="GO" id="GO:0003755">
    <property type="term" value="F:peptidyl-prolyl cis-trans isomerase activity"/>
    <property type="evidence" value="ECO:0007669"/>
    <property type="project" value="UniProtKB-KW"/>
</dbReference>
<proteinExistence type="predicted"/>
<feature type="domain" description="PPIase FKBP-type" evidence="8">
    <location>
        <begin position="268"/>
        <end position="362"/>
    </location>
</feature>
<feature type="compositionally biased region" description="Low complexity" evidence="6">
    <location>
        <begin position="1"/>
        <end position="15"/>
    </location>
</feature>
<protein>
    <recommendedName>
        <fullName evidence="2 5">peptidylprolyl isomerase</fullName>
        <ecNumber evidence="2 5">5.2.1.8</ecNumber>
    </recommendedName>
</protein>
<feature type="region of interest" description="Disordered" evidence="6">
    <location>
        <begin position="1"/>
        <end position="94"/>
    </location>
</feature>